<dbReference type="Proteomes" id="UP001060150">
    <property type="component" value="Chromosome"/>
</dbReference>
<proteinExistence type="predicted"/>
<evidence type="ECO:0000313" key="2">
    <source>
        <dbReference type="EMBL" id="UUS33991.1"/>
    </source>
</evidence>
<dbReference type="InterPro" id="IPR027417">
    <property type="entry name" value="P-loop_NTPase"/>
</dbReference>
<feature type="domain" description="AAA+ ATPase" evidence="1">
    <location>
        <begin position="102"/>
        <end position="236"/>
    </location>
</feature>
<dbReference type="Gene3D" id="3.40.50.300">
    <property type="entry name" value="P-loop containing nucleotide triphosphate hydrolases"/>
    <property type="match status" value="1"/>
</dbReference>
<sequence length="254" mass="27865">MIRTRLDDPQTAADNPAVAWMQRKLAERGIALNTATPLADTPEPIPALEAAQERIPYEYRDAQAEHPAVAQWVRAIAESAVGHAASPLVPHFGSAGQREITHGRSLLLWGPTGAGKTHQAYGAIRALTAAGCGVRWQATTAADLYGAMRARGGLDPEYLLRRIVRAPLLLLDDLGAAKSSEWNEEITFRLLNWRSEHRLPTIITTNLAPVRTERMDPRLPVLRDKVGDRVLSRLSGMCTPVHLDGPDRRFRAAA</sequence>
<evidence type="ECO:0000259" key="1">
    <source>
        <dbReference type="SMART" id="SM00382"/>
    </source>
</evidence>
<keyword evidence="3" id="KW-1185">Reference proteome</keyword>
<evidence type="ECO:0000313" key="3">
    <source>
        <dbReference type="Proteomes" id="UP001060150"/>
    </source>
</evidence>
<dbReference type="Pfam" id="PF01695">
    <property type="entry name" value="IstB_IS21"/>
    <property type="match status" value="1"/>
</dbReference>
<name>A0ABY5NDH2_9ACTN</name>
<dbReference type="PANTHER" id="PTHR30050">
    <property type="entry name" value="CHROMOSOMAL REPLICATION INITIATOR PROTEIN DNAA"/>
    <property type="match status" value="1"/>
</dbReference>
<reference evidence="2" key="1">
    <citation type="submission" date="2022-08" db="EMBL/GenBank/DDBJ databases">
        <title>Streptomyces changanensis sp. nov., an actinomycete isolated from soil.</title>
        <authorList>
            <person name="Wu H."/>
            <person name="Han L."/>
        </authorList>
    </citation>
    <scope>NUCLEOTIDE SEQUENCE</scope>
    <source>
        <strain evidence="2">HL-66</strain>
    </source>
</reference>
<keyword evidence="2" id="KW-0067">ATP-binding</keyword>
<keyword evidence="2" id="KW-0547">Nucleotide-binding</keyword>
<dbReference type="SUPFAM" id="SSF52540">
    <property type="entry name" value="P-loop containing nucleoside triphosphate hydrolases"/>
    <property type="match status" value="1"/>
</dbReference>
<dbReference type="EMBL" id="CP102332">
    <property type="protein sequence ID" value="UUS33991.1"/>
    <property type="molecule type" value="Genomic_DNA"/>
</dbReference>
<protein>
    <submittedName>
        <fullName evidence="2">ATP-binding protein</fullName>
    </submittedName>
</protein>
<dbReference type="InterPro" id="IPR003593">
    <property type="entry name" value="AAA+_ATPase"/>
</dbReference>
<dbReference type="InterPro" id="IPR002611">
    <property type="entry name" value="IstB_ATP-bd"/>
</dbReference>
<organism evidence="2 3">
    <name type="scientific">Streptomyces changanensis</name>
    <dbReference type="NCBI Taxonomy" id="2964669"/>
    <lineage>
        <taxon>Bacteria</taxon>
        <taxon>Bacillati</taxon>
        <taxon>Actinomycetota</taxon>
        <taxon>Actinomycetes</taxon>
        <taxon>Kitasatosporales</taxon>
        <taxon>Streptomycetaceae</taxon>
        <taxon>Streptomyces</taxon>
    </lineage>
</organism>
<dbReference type="GO" id="GO:0005524">
    <property type="term" value="F:ATP binding"/>
    <property type="evidence" value="ECO:0007669"/>
    <property type="project" value="UniProtKB-KW"/>
</dbReference>
<gene>
    <name evidence="2" type="ORF">NRO40_26305</name>
</gene>
<dbReference type="PANTHER" id="PTHR30050:SF4">
    <property type="entry name" value="ATP-BINDING PROTEIN RV3427C IN INSERTION SEQUENCE-RELATED"/>
    <property type="match status" value="1"/>
</dbReference>
<accession>A0ABY5NDH2</accession>
<dbReference type="SMART" id="SM00382">
    <property type="entry name" value="AAA"/>
    <property type="match status" value="1"/>
</dbReference>